<keyword evidence="2" id="KW-1185">Reference proteome</keyword>
<comment type="caution">
    <text evidence="1">The sequence shown here is derived from an EMBL/GenBank/DDBJ whole genome shotgun (WGS) entry which is preliminary data.</text>
</comment>
<dbReference type="Proteomes" id="UP000256661">
    <property type="component" value="Unassembled WGS sequence"/>
</dbReference>
<evidence type="ECO:0000313" key="1">
    <source>
        <dbReference type="EMBL" id="REF00453.1"/>
    </source>
</evidence>
<proteinExistence type="predicted"/>
<organism evidence="1 2">
    <name type="scientific">Thermomonospora umbrina</name>
    <dbReference type="NCBI Taxonomy" id="111806"/>
    <lineage>
        <taxon>Bacteria</taxon>
        <taxon>Bacillati</taxon>
        <taxon>Actinomycetota</taxon>
        <taxon>Actinomycetes</taxon>
        <taxon>Streptosporangiales</taxon>
        <taxon>Thermomonosporaceae</taxon>
        <taxon>Thermomonospora</taxon>
    </lineage>
</organism>
<evidence type="ECO:0000313" key="2">
    <source>
        <dbReference type="Proteomes" id="UP000256661"/>
    </source>
</evidence>
<sequence>MRSPGSPEELPTPWELWVRVAAMAALERAIPYDGSSSFSVQARGATHDDGGGNVWTLRLIEGGRAVLHGCDHEMSGTRLLKPPLDLLAGAPEWLPLAMLDSLQRGLELGFVYWYDGRWDRVAYPAEVRDDGIASTVGRAVALDVLVQGATDVLLGYRLGETLDEDADDYDEAEEDLDATIERALGGALEEMIQQARERELSAASFAWLGDRWDLDIDAALQLAHQAGLTRDGPIPQAPPG</sequence>
<reference evidence="1 2" key="1">
    <citation type="submission" date="2018-08" db="EMBL/GenBank/DDBJ databases">
        <title>Sequencing the genomes of 1000 actinobacteria strains.</title>
        <authorList>
            <person name="Klenk H.-P."/>
        </authorList>
    </citation>
    <scope>NUCLEOTIDE SEQUENCE [LARGE SCALE GENOMIC DNA]</scope>
    <source>
        <strain evidence="1 2">DSM 43927</strain>
    </source>
</reference>
<name>A0A3D9SWX0_9ACTN</name>
<dbReference type="EMBL" id="QTTT01000001">
    <property type="protein sequence ID" value="REF00453.1"/>
    <property type="molecule type" value="Genomic_DNA"/>
</dbReference>
<accession>A0A3D9SWX0</accession>
<protein>
    <submittedName>
        <fullName evidence="1">Uncharacterized protein</fullName>
    </submittedName>
</protein>
<gene>
    <name evidence="1" type="ORF">DFJ69_5990</name>
</gene>
<dbReference type="AlphaFoldDB" id="A0A3D9SWX0"/>